<proteinExistence type="predicted"/>
<dbReference type="Gene3D" id="1.10.10.10">
    <property type="entry name" value="Winged helix-like DNA-binding domain superfamily/Winged helix DNA-binding domain"/>
    <property type="match status" value="1"/>
</dbReference>
<dbReference type="AlphaFoldDB" id="A0A9X8UHV4"/>
<dbReference type="SUPFAM" id="SSF46785">
    <property type="entry name" value="Winged helix' DNA-binding domain"/>
    <property type="match status" value="1"/>
</dbReference>
<accession>A0A9X8UHV4</accession>
<comment type="caution">
    <text evidence="5">The sequence shown here is derived from an EMBL/GenBank/DDBJ whole genome shotgun (WGS) entry which is preliminary data.</text>
</comment>
<dbReference type="PANTHER" id="PTHR42756:SF1">
    <property type="entry name" value="TRANSCRIPTIONAL REPRESSOR OF EMRAB OPERON"/>
    <property type="match status" value="1"/>
</dbReference>
<name>A0A9X8UHV4_9FIRM</name>
<dbReference type="PRINTS" id="PR00598">
    <property type="entry name" value="HTHMARR"/>
</dbReference>
<gene>
    <name evidence="5" type="ORF">EDD78_11122</name>
</gene>
<evidence type="ECO:0000313" key="6">
    <source>
        <dbReference type="Proteomes" id="UP000294682"/>
    </source>
</evidence>
<dbReference type="GO" id="GO:0003677">
    <property type="term" value="F:DNA binding"/>
    <property type="evidence" value="ECO:0007669"/>
    <property type="project" value="UniProtKB-KW"/>
</dbReference>
<dbReference type="GO" id="GO:0003700">
    <property type="term" value="F:DNA-binding transcription factor activity"/>
    <property type="evidence" value="ECO:0007669"/>
    <property type="project" value="InterPro"/>
</dbReference>
<dbReference type="RefSeq" id="WP_159448973.1">
    <property type="nucleotide sequence ID" value="NZ_SLUK01000011.1"/>
</dbReference>
<dbReference type="Pfam" id="PF12802">
    <property type="entry name" value="MarR_2"/>
    <property type="match status" value="1"/>
</dbReference>
<dbReference type="SMART" id="SM00347">
    <property type="entry name" value="HTH_MARR"/>
    <property type="match status" value="1"/>
</dbReference>
<dbReference type="EMBL" id="SLUK01000011">
    <property type="protein sequence ID" value="TCL42259.1"/>
    <property type="molecule type" value="Genomic_DNA"/>
</dbReference>
<evidence type="ECO:0000259" key="4">
    <source>
        <dbReference type="PROSITE" id="PS50995"/>
    </source>
</evidence>
<dbReference type="InterPro" id="IPR036390">
    <property type="entry name" value="WH_DNA-bd_sf"/>
</dbReference>
<evidence type="ECO:0000256" key="1">
    <source>
        <dbReference type="ARBA" id="ARBA00023015"/>
    </source>
</evidence>
<dbReference type="InterPro" id="IPR000835">
    <property type="entry name" value="HTH_MarR-typ"/>
</dbReference>
<keyword evidence="1" id="KW-0805">Transcription regulation</keyword>
<dbReference type="PANTHER" id="PTHR42756">
    <property type="entry name" value="TRANSCRIPTIONAL REGULATOR, MARR"/>
    <property type="match status" value="1"/>
</dbReference>
<organism evidence="5 6">
    <name type="scientific">Harryflintia acetispora</name>
    <dbReference type="NCBI Taxonomy" id="1849041"/>
    <lineage>
        <taxon>Bacteria</taxon>
        <taxon>Bacillati</taxon>
        <taxon>Bacillota</taxon>
        <taxon>Clostridia</taxon>
        <taxon>Eubacteriales</taxon>
        <taxon>Oscillospiraceae</taxon>
        <taxon>Harryflintia</taxon>
    </lineage>
</organism>
<keyword evidence="3" id="KW-0804">Transcription</keyword>
<dbReference type="PROSITE" id="PS50995">
    <property type="entry name" value="HTH_MARR_2"/>
    <property type="match status" value="1"/>
</dbReference>
<reference evidence="5 6" key="1">
    <citation type="submission" date="2019-03" db="EMBL/GenBank/DDBJ databases">
        <title>Genomic Encyclopedia of Type Strains, Phase IV (KMG-IV): sequencing the most valuable type-strain genomes for metagenomic binning, comparative biology and taxonomic classification.</title>
        <authorList>
            <person name="Goeker M."/>
        </authorList>
    </citation>
    <scope>NUCLEOTIDE SEQUENCE [LARGE SCALE GENOMIC DNA]</scope>
    <source>
        <strain evidence="5 6">DSM 100433</strain>
    </source>
</reference>
<keyword evidence="6" id="KW-1185">Reference proteome</keyword>
<protein>
    <submittedName>
        <fullName evidence="5">DNA-binding MarR family transcriptional regulator</fullName>
    </submittedName>
</protein>
<feature type="domain" description="HTH marR-type" evidence="4">
    <location>
        <begin position="8"/>
        <end position="140"/>
    </location>
</feature>
<evidence type="ECO:0000256" key="3">
    <source>
        <dbReference type="ARBA" id="ARBA00023163"/>
    </source>
</evidence>
<sequence>MERTNPNFNKLVHRMNRLHVLHRLYINQAAIGNGLYFGQLPILELVDEHDGCTQKELADLLQVTAPAVATSVKRLQRHGLLQKIADEEDLRCNRISITEKGRQQARRVREAFDAVDARMFKGFSEEDCADFCAYFDRAIGNLAVGEYQGRSFFSLLEQSKQEQAHHHRTREESLSD</sequence>
<keyword evidence="2 5" id="KW-0238">DNA-binding</keyword>
<evidence type="ECO:0000256" key="2">
    <source>
        <dbReference type="ARBA" id="ARBA00023125"/>
    </source>
</evidence>
<evidence type="ECO:0000313" key="5">
    <source>
        <dbReference type="EMBL" id="TCL42259.1"/>
    </source>
</evidence>
<dbReference type="InterPro" id="IPR036388">
    <property type="entry name" value="WH-like_DNA-bd_sf"/>
</dbReference>
<dbReference type="Proteomes" id="UP000294682">
    <property type="component" value="Unassembled WGS sequence"/>
</dbReference>